<feature type="compositionally biased region" description="Low complexity" evidence="3">
    <location>
        <begin position="494"/>
        <end position="510"/>
    </location>
</feature>
<dbReference type="InterPro" id="IPR045071">
    <property type="entry name" value="BBP-like"/>
</dbReference>
<dbReference type="PANTHER" id="PTHR11208">
    <property type="entry name" value="RNA-BINDING PROTEIN RELATED"/>
    <property type="match status" value="1"/>
</dbReference>
<evidence type="ECO:0000313" key="5">
    <source>
        <dbReference type="EMBL" id="TNN17041.1"/>
    </source>
</evidence>
<dbReference type="Pfam" id="PF16544">
    <property type="entry name" value="STAR_dimer"/>
    <property type="match status" value="1"/>
</dbReference>
<dbReference type="EMBL" id="SKCS01000099">
    <property type="protein sequence ID" value="TNN17041.1"/>
    <property type="molecule type" value="Genomic_DNA"/>
</dbReference>
<dbReference type="Gene3D" id="1.20.5.4010">
    <property type="match status" value="1"/>
</dbReference>
<dbReference type="InterPro" id="IPR032377">
    <property type="entry name" value="STAR_dimer"/>
</dbReference>
<evidence type="ECO:0000256" key="2">
    <source>
        <dbReference type="ARBA" id="ARBA00022884"/>
    </source>
</evidence>
<dbReference type="InterPro" id="IPR055256">
    <property type="entry name" value="KH_1_KHDC4/BBP-like"/>
</dbReference>
<dbReference type="PANTHER" id="PTHR11208:SF125">
    <property type="entry name" value="KH DOMAIN-CONTAINING RNA-BINDING PROTEIN QKI"/>
    <property type="match status" value="1"/>
</dbReference>
<dbReference type="SUPFAM" id="SSF54791">
    <property type="entry name" value="Eukaryotic type KH-domain (KH-domain type I)"/>
    <property type="match status" value="1"/>
</dbReference>
<feature type="domain" description="K Homology" evidence="4">
    <location>
        <begin position="76"/>
        <end position="176"/>
    </location>
</feature>
<keyword evidence="1" id="KW-0217">Developmental protein</keyword>
<evidence type="ECO:0000256" key="3">
    <source>
        <dbReference type="SAM" id="MobiDB-lite"/>
    </source>
</evidence>
<evidence type="ECO:0000313" key="6">
    <source>
        <dbReference type="Proteomes" id="UP000311919"/>
    </source>
</evidence>
<comment type="caution">
    <text evidence="5">The sequence shown here is derived from an EMBL/GenBank/DDBJ whole genome shotgun (WGS) entry which is preliminary data.</text>
</comment>
<keyword evidence="6" id="KW-1185">Reference proteome</keyword>
<dbReference type="STRING" id="6182.A0A4Z2DKM5"/>
<dbReference type="GO" id="GO:0005634">
    <property type="term" value="C:nucleus"/>
    <property type="evidence" value="ECO:0007669"/>
    <property type="project" value="TreeGrafter"/>
</dbReference>
<dbReference type="Pfam" id="PF22675">
    <property type="entry name" value="KH-I_KHDC4-BBP"/>
    <property type="match status" value="1"/>
</dbReference>
<feature type="region of interest" description="Disordered" evidence="3">
    <location>
        <begin position="471"/>
        <end position="515"/>
    </location>
</feature>
<dbReference type="InterPro" id="IPR004087">
    <property type="entry name" value="KH_dom"/>
</dbReference>
<dbReference type="Proteomes" id="UP000311919">
    <property type="component" value="Unassembled WGS sequence"/>
</dbReference>
<dbReference type="AlphaFoldDB" id="A0A4Z2DKM5"/>
<organism evidence="5 6">
    <name type="scientific">Schistosoma japonicum</name>
    <name type="common">Blood fluke</name>
    <dbReference type="NCBI Taxonomy" id="6182"/>
    <lineage>
        <taxon>Eukaryota</taxon>
        <taxon>Metazoa</taxon>
        <taxon>Spiralia</taxon>
        <taxon>Lophotrochozoa</taxon>
        <taxon>Platyhelminthes</taxon>
        <taxon>Trematoda</taxon>
        <taxon>Digenea</taxon>
        <taxon>Strigeidida</taxon>
        <taxon>Schistosomatoidea</taxon>
        <taxon>Schistosomatidae</taxon>
        <taxon>Schistosoma</taxon>
    </lineage>
</organism>
<proteinExistence type="predicted"/>
<sequence length="778" mass="87737">MCTGEVPEYKNTRNLLDYLKELLIDRMTISASPGLYIHVENILEEEILRTRRELFSTFGICSITEKDLPDPDGPKVNLQAKIYMPTDCTNNYNFVGRILGPNGSTAQCLQQFLGVKIMIRGRGSMRDRTKEEENIGRPNWEHLSDNLHVLITIEDYENRAKARLEKASEYISLFLQESVKVSGKEDKVKLMQSVELSVRRKESRSINWPINFISNIDFPRKTNSVFPKIIRPMNIVNNNRFSPGLFYTSTLQQGRQHFLPLTHPYSHGQLQQHLIDVPTSQSHDKISELSRYRHQPHSQHTEVFPSSGASDLNNATMFLHNDTITLRDFPGYFGSNGQQSPTTTPNLPFGPLAINYWSCTYSGLSSPNYPIHQSQVNHVDTATNMNYNNGSPYRIHEQCSPDNVVSHNFINSLPQSNYSTPLVINLQQEQYSQHNQSLQLHGKQLLFNDTTAYSKERQFLTSKTYVNNRYSHRYHNKASSGSVDNSYKRPQKYSSVDEGNVNSNNNHSNSAGALKQNNINVVKNCLPKRCYTATGNSGHVDHRQQQQLTSQPNTNESIVIGTRNNHCPVLSHHAAAVRVDNRIGSIIDRCSNKQQHDEDDEINPMRHDEYKRNNFKPKTNHFVGSLPPPPPANTSATFNNNSSSIQRSVIVTTSTTSTCMSGMKIISQNKKGFSKKFKVIATTSITPTTSATNRSPSGLVIDEVEWPKLGAVVKSECIREAAHQTSAVSSKWSSISNDVDGVDQLNKISLDNNNHNSNNDNINNSSKSNLLNDNNEKD</sequence>
<gene>
    <name evidence="5" type="ORF">EWB00_011395</name>
</gene>
<dbReference type="CDD" id="cd22383">
    <property type="entry name" value="KH-I_Hqk_like"/>
    <property type="match status" value="1"/>
</dbReference>
<accession>A0A4Z2DKM5</accession>
<dbReference type="Gene3D" id="3.30.1370.10">
    <property type="entry name" value="K Homology domain, type 1"/>
    <property type="match status" value="1"/>
</dbReference>
<keyword evidence="2" id="KW-0694">RNA-binding</keyword>
<feature type="region of interest" description="Disordered" evidence="3">
    <location>
        <begin position="747"/>
        <end position="778"/>
    </location>
</feature>
<name>A0A4Z2DKM5_SCHJA</name>
<dbReference type="InterPro" id="IPR036612">
    <property type="entry name" value="KH_dom_type_1_sf"/>
</dbReference>
<evidence type="ECO:0000259" key="4">
    <source>
        <dbReference type="SMART" id="SM00322"/>
    </source>
</evidence>
<dbReference type="GO" id="GO:0003729">
    <property type="term" value="F:mRNA binding"/>
    <property type="evidence" value="ECO:0007669"/>
    <property type="project" value="TreeGrafter"/>
</dbReference>
<evidence type="ECO:0000256" key="1">
    <source>
        <dbReference type="ARBA" id="ARBA00022473"/>
    </source>
</evidence>
<dbReference type="GO" id="GO:0048024">
    <property type="term" value="P:regulation of mRNA splicing, via spliceosome"/>
    <property type="evidence" value="ECO:0007669"/>
    <property type="project" value="TreeGrafter"/>
</dbReference>
<reference evidence="5 6" key="1">
    <citation type="submission" date="2019-03" db="EMBL/GenBank/DDBJ databases">
        <title>An improved genome assembly of the fluke Schistosoma japonicum.</title>
        <authorList>
            <person name="Hu W."/>
            <person name="Luo F."/>
            <person name="Yin M."/>
            <person name="Mo X."/>
            <person name="Sun C."/>
            <person name="Wu Q."/>
            <person name="Zhu B."/>
            <person name="Xiang M."/>
            <person name="Wang J."/>
            <person name="Wang Y."/>
            <person name="Zhang T."/>
            <person name="Xu B."/>
            <person name="Zheng H."/>
            <person name="Feng Z."/>
        </authorList>
    </citation>
    <scope>NUCLEOTIDE SEQUENCE [LARGE SCALE GENOMIC DNA]</scope>
    <source>
        <strain evidence="5">HuSjv2</strain>
        <tissue evidence="5">Worms</tissue>
    </source>
</reference>
<protein>
    <submittedName>
        <fullName evidence="5">Protein held out wings isoform 2</fullName>
    </submittedName>
</protein>
<dbReference type="OrthoDB" id="6777263at2759"/>
<dbReference type="SMART" id="SM00322">
    <property type="entry name" value="KH"/>
    <property type="match status" value="1"/>
</dbReference>